<dbReference type="RefSeq" id="WP_064231083.1">
    <property type="nucleotide sequence ID" value="NZ_LVZK01000001.1"/>
</dbReference>
<dbReference type="PROSITE" id="PS50850">
    <property type="entry name" value="MFS"/>
    <property type="match status" value="1"/>
</dbReference>
<gene>
    <name evidence="7" type="ORF">A4H34_03400</name>
</gene>
<dbReference type="Gene3D" id="1.20.1250.20">
    <property type="entry name" value="MFS general substrate transporter like domains"/>
    <property type="match status" value="1"/>
</dbReference>
<feature type="domain" description="Major facilitator superfamily (MFS) profile" evidence="6">
    <location>
        <begin position="16"/>
        <end position="464"/>
    </location>
</feature>
<dbReference type="PANTHER" id="PTHR42718">
    <property type="entry name" value="MAJOR FACILITATOR SUPERFAMILY MULTIDRUG TRANSPORTER MFSC"/>
    <property type="match status" value="1"/>
</dbReference>
<feature type="transmembrane region" description="Helical" evidence="5">
    <location>
        <begin position="214"/>
        <end position="232"/>
    </location>
</feature>
<dbReference type="PANTHER" id="PTHR42718:SF39">
    <property type="entry name" value="ACTINORHODIN TRANSPORTER-RELATED"/>
    <property type="match status" value="1"/>
</dbReference>
<keyword evidence="8" id="KW-1185">Reference proteome</keyword>
<dbReference type="PRINTS" id="PR01036">
    <property type="entry name" value="TCRTETB"/>
</dbReference>
<evidence type="ECO:0000256" key="1">
    <source>
        <dbReference type="ARBA" id="ARBA00004651"/>
    </source>
</evidence>
<accession>A0A179B4D3</accession>
<dbReference type="SUPFAM" id="SSF103473">
    <property type="entry name" value="MFS general substrate transporter"/>
    <property type="match status" value="1"/>
</dbReference>
<dbReference type="EMBL" id="LVZK01000001">
    <property type="protein sequence ID" value="OAP86229.1"/>
    <property type="molecule type" value="Genomic_DNA"/>
</dbReference>
<feature type="transmembrane region" description="Helical" evidence="5">
    <location>
        <begin position="344"/>
        <end position="366"/>
    </location>
</feature>
<comment type="caution">
    <text evidence="7">The sequence shown here is derived from an EMBL/GenBank/DDBJ whole genome shotgun (WGS) entry which is preliminary data.</text>
</comment>
<feature type="transmembrane region" description="Helical" evidence="5">
    <location>
        <begin position="16"/>
        <end position="41"/>
    </location>
</feature>
<feature type="transmembrane region" description="Helical" evidence="5">
    <location>
        <begin position="372"/>
        <end position="390"/>
    </location>
</feature>
<evidence type="ECO:0000259" key="6">
    <source>
        <dbReference type="PROSITE" id="PS50850"/>
    </source>
</evidence>
<evidence type="ECO:0000256" key="2">
    <source>
        <dbReference type="ARBA" id="ARBA00022692"/>
    </source>
</evidence>
<organism evidence="7 8">
    <name type="scientific">Peptidiphaga gingivicola</name>
    <dbReference type="NCBI Taxonomy" id="2741497"/>
    <lineage>
        <taxon>Bacteria</taxon>
        <taxon>Bacillati</taxon>
        <taxon>Actinomycetota</taxon>
        <taxon>Actinomycetes</taxon>
        <taxon>Actinomycetales</taxon>
        <taxon>Actinomycetaceae</taxon>
        <taxon>Peptidiphaga</taxon>
    </lineage>
</organism>
<dbReference type="AlphaFoldDB" id="A0A179B4D3"/>
<feature type="transmembrane region" description="Helical" evidence="5">
    <location>
        <begin position="175"/>
        <end position="194"/>
    </location>
</feature>
<feature type="transmembrane region" description="Helical" evidence="5">
    <location>
        <begin position="111"/>
        <end position="128"/>
    </location>
</feature>
<evidence type="ECO:0000313" key="7">
    <source>
        <dbReference type="EMBL" id="OAP86229.1"/>
    </source>
</evidence>
<dbReference type="GO" id="GO:0022857">
    <property type="term" value="F:transmembrane transporter activity"/>
    <property type="evidence" value="ECO:0007669"/>
    <property type="project" value="InterPro"/>
</dbReference>
<keyword evidence="3 5" id="KW-1133">Transmembrane helix</keyword>
<evidence type="ECO:0000313" key="8">
    <source>
        <dbReference type="Proteomes" id="UP000078368"/>
    </source>
</evidence>
<reference evidence="7 8" key="1">
    <citation type="submission" date="2016-04" db="EMBL/GenBank/DDBJ databases">
        <title>Peptidophaga gingivicola gen. nov., sp. nov., isolated from human subgingival plaque.</title>
        <authorList>
            <person name="Beall C.J."/>
            <person name="Mokrzan E.M."/>
            <person name="Griffen A.L."/>
            <person name="Leys E.J."/>
        </authorList>
    </citation>
    <scope>NUCLEOTIDE SEQUENCE [LARGE SCALE GENOMIC DNA]</scope>
    <source>
        <strain evidence="7 8">BA112</strain>
    </source>
</reference>
<feature type="transmembrane region" description="Helical" evidence="5">
    <location>
        <begin position="442"/>
        <end position="464"/>
    </location>
</feature>
<name>A0A179B4D3_9ACTO</name>
<proteinExistence type="predicted"/>
<feature type="transmembrane region" description="Helical" evidence="5">
    <location>
        <begin position="140"/>
        <end position="163"/>
    </location>
</feature>
<dbReference type="InterPro" id="IPR020846">
    <property type="entry name" value="MFS_dom"/>
</dbReference>
<keyword evidence="2 5" id="KW-0812">Transmembrane</keyword>
<evidence type="ECO:0000256" key="3">
    <source>
        <dbReference type="ARBA" id="ARBA00022989"/>
    </source>
</evidence>
<dbReference type="InterPro" id="IPR011701">
    <property type="entry name" value="MFS"/>
</dbReference>
<evidence type="ECO:0000256" key="4">
    <source>
        <dbReference type="ARBA" id="ARBA00023136"/>
    </source>
</evidence>
<dbReference type="CDD" id="cd17321">
    <property type="entry name" value="MFS_MMR_MDR_like"/>
    <property type="match status" value="1"/>
</dbReference>
<protein>
    <recommendedName>
        <fullName evidence="6">Major facilitator superfamily (MFS) profile domain-containing protein</fullName>
    </recommendedName>
</protein>
<dbReference type="InterPro" id="IPR036259">
    <property type="entry name" value="MFS_trans_sf"/>
</dbReference>
<evidence type="ECO:0000256" key="5">
    <source>
        <dbReference type="SAM" id="Phobius"/>
    </source>
</evidence>
<feature type="transmembrane region" description="Helical" evidence="5">
    <location>
        <begin position="238"/>
        <end position="256"/>
    </location>
</feature>
<dbReference type="Pfam" id="PF07690">
    <property type="entry name" value="MFS_1"/>
    <property type="match status" value="1"/>
</dbReference>
<keyword evidence="4 5" id="KW-0472">Membrane</keyword>
<feature type="transmembrane region" description="Helical" evidence="5">
    <location>
        <begin position="82"/>
        <end position="105"/>
    </location>
</feature>
<dbReference type="STRING" id="1823756.A4H34_03400"/>
<dbReference type="GO" id="GO:0005886">
    <property type="term" value="C:plasma membrane"/>
    <property type="evidence" value="ECO:0007669"/>
    <property type="project" value="UniProtKB-SubCell"/>
</dbReference>
<feature type="transmembrane region" description="Helical" evidence="5">
    <location>
        <begin position="276"/>
        <end position="300"/>
    </location>
</feature>
<feature type="transmembrane region" description="Helical" evidence="5">
    <location>
        <begin position="312"/>
        <end position="332"/>
    </location>
</feature>
<dbReference type="Gene3D" id="1.20.1720.10">
    <property type="entry name" value="Multidrug resistance protein D"/>
    <property type="match status" value="1"/>
</dbReference>
<feature type="transmembrane region" description="Helical" evidence="5">
    <location>
        <begin position="419"/>
        <end position="436"/>
    </location>
</feature>
<sequence length="490" mass="51548">MPSEPPVLHGRARARLLFVLISGLFLSLITVSIINVALPSIKTALDASPSQMQWALSGYSLAIGVVLVAAGRAGDILGRGRLFAAGVLIFTIASTAAALAVNALMLDVARAVMGFGAGIYTPQTGGLIQQHYRGKERAKAFGIFGATVGVAVAIGPTVGGVFLELLPASIGWRATLGFNVPVAATVFLLALKWIPREPIDAASRGRLWRRLDPVGAVLLSVAIVGIMLPFVTAATMPWTWWLLPVGFALVGLWWMWEHRLYARGGEPMVDPRLLRIRTFTLGTATITVFFAGSTSMSVILADFVQRGMGETALVSGMLALPTAAAQVISAPLAGRLVWRWGRRIVIVGIFLNVVGLAAIAAAAVFVSRGASVWWFAIGAAIVGFGIGWVTSPNQALSLRDVPVESGGTASGIMQTGQRIATAIGTAACTGLFYSLAGQSYITAMVAGCALLAAFISVALAISYWDARHPSVQTSARQKQAVREALESTRK</sequence>
<comment type="subcellular location">
    <subcellularLocation>
        <location evidence="1">Cell membrane</location>
        <topology evidence="1">Multi-pass membrane protein</topology>
    </subcellularLocation>
</comment>
<dbReference type="Proteomes" id="UP000078368">
    <property type="component" value="Unassembled WGS sequence"/>
</dbReference>
<feature type="transmembrane region" description="Helical" evidence="5">
    <location>
        <begin position="53"/>
        <end position="70"/>
    </location>
</feature>